<keyword evidence="5" id="KW-1185">Reference proteome</keyword>
<reference evidence="4 5" key="1">
    <citation type="submission" date="2018-11" db="EMBL/GenBank/DDBJ databases">
        <authorList>
            <consortium name="Pathogen Informatics"/>
        </authorList>
    </citation>
    <scope>NUCLEOTIDE SEQUENCE [LARGE SCALE GENOMIC DNA]</scope>
</reference>
<accession>A0A3P6PSX8</accession>
<dbReference type="EMBL" id="UYRU01005654">
    <property type="protein sequence ID" value="VDK39109.1"/>
    <property type="molecule type" value="Genomic_DNA"/>
</dbReference>
<evidence type="ECO:0000259" key="3">
    <source>
        <dbReference type="PROSITE" id="PS50011"/>
    </source>
</evidence>
<dbReference type="PROSITE" id="PS50011">
    <property type="entry name" value="PROTEIN_KINASE_DOM"/>
    <property type="match status" value="1"/>
</dbReference>
<keyword evidence="1" id="KW-0547">Nucleotide-binding</keyword>
<dbReference type="Pfam" id="PF07714">
    <property type="entry name" value="PK_Tyr_Ser-Thr"/>
    <property type="match status" value="1"/>
</dbReference>
<dbReference type="Gene3D" id="1.10.510.10">
    <property type="entry name" value="Transferase(Phosphotransferase) domain 1"/>
    <property type="match status" value="1"/>
</dbReference>
<dbReference type="Proteomes" id="UP000281553">
    <property type="component" value="Unassembled WGS sequence"/>
</dbReference>
<dbReference type="InterPro" id="IPR000719">
    <property type="entry name" value="Prot_kinase_dom"/>
</dbReference>
<dbReference type="PANTHER" id="PTHR24418">
    <property type="entry name" value="TYROSINE-PROTEIN KINASE"/>
    <property type="match status" value="1"/>
</dbReference>
<dbReference type="GO" id="GO:0005524">
    <property type="term" value="F:ATP binding"/>
    <property type="evidence" value="ECO:0007669"/>
    <property type="project" value="UniProtKB-KW"/>
</dbReference>
<dbReference type="AlphaFoldDB" id="A0A3P6PSX8"/>
<evidence type="ECO:0000313" key="4">
    <source>
        <dbReference type="EMBL" id="VDK39109.1"/>
    </source>
</evidence>
<gene>
    <name evidence="4" type="ORF">DILT_LOCUS1002</name>
</gene>
<name>A0A3P6PSX8_DIBLA</name>
<dbReference type="InterPro" id="IPR011009">
    <property type="entry name" value="Kinase-like_dom_sf"/>
</dbReference>
<dbReference type="InterPro" id="IPR050198">
    <property type="entry name" value="Non-receptor_tyrosine_kinases"/>
</dbReference>
<organism evidence="4 5">
    <name type="scientific">Dibothriocephalus latus</name>
    <name type="common">Fish tapeworm</name>
    <name type="synonym">Diphyllobothrium latum</name>
    <dbReference type="NCBI Taxonomy" id="60516"/>
    <lineage>
        <taxon>Eukaryota</taxon>
        <taxon>Metazoa</taxon>
        <taxon>Spiralia</taxon>
        <taxon>Lophotrochozoa</taxon>
        <taxon>Platyhelminthes</taxon>
        <taxon>Cestoda</taxon>
        <taxon>Eucestoda</taxon>
        <taxon>Diphyllobothriidea</taxon>
        <taxon>Diphyllobothriidae</taxon>
        <taxon>Dibothriocephalus</taxon>
    </lineage>
</organism>
<dbReference type="SUPFAM" id="SSF56112">
    <property type="entry name" value="Protein kinase-like (PK-like)"/>
    <property type="match status" value="1"/>
</dbReference>
<sequence>MSVRWSAPEVLTSSENYSTKSDIWAYGIVLWEVYSLGHVPFFDIPNTKLSEALEKAFREGRCPLQFPDYTPKAVQRIGLAEEADAFFFFSSISVCELLINFSQQPLKR</sequence>
<feature type="domain" description="Protein kinase" evidence="3">
    <location>
        <begin position="1"/>
        <end position="108"/>
    </location>
</feature>
<dbReference type="OrthoDB" id="28230at2759"/>
<protein>
    <recommendedName>
        <fullName evidence="3">Protein kinase domain-containing protein</fullName>
    </recommendedName>
</protein>
<proteinExistence type="predicted"/>
<evidence type="ECO:0000256" key="1">
    <source>
        <dbReference type="ARBA" id="ARBA00022741"/>
    </source>
</evidence>
<keyword evidence="2" id="KW-0067">ATP-binding</keyword>
<evidence type="ECO:0000256" key="2">
    <source>
        <dbReference type="ARBA" id="ARBA00022840"/>
    </source>
</evidence>
<dbReference type="InterPro" id="IPR001245">
    <property type="entry name" value="Ser-Thr/Tyr_kinase_cat_dom"/>
</dbReference>
<dbReference type="GO" id="GO:0004672">
    <property type="term" value="F:protein kinase activity"/>
    <property type="evidence" value="ECO:0007669"/>
    <property type="project" value="InterPro"/>
</dbReference>
<evidence type="ECO:0000313" key="5">
    <source>
        <dbReference type="Proteomes" id="UP000281553"/>
    </source>
</evidence>